<keyword evidence="1" id="KW-0862">Zinc</keyword>
<feature type="domain" description="CCHC-type" evidence="3">
    <location>
        <begin position="55"/>
        <end position="70"/>
    </location>
</feature>
<dbReference type="AlphaFoldDB" id="A0A7J8S2L8"/>
<comment type="caution">
    <text evidence="4">The sequence shown here is derived from an EMBL/GenBank/DDBJ whole genome shotgun (WGS) entry which is preliminary data.</text>
</comment>
<dbReference type="PROSITE" id="PS50158">
    <property type="entry name" value="ZF_CCHC"/>
    <property type="match status" value="1"/>
</dbReference>
<feature type="region of interest" description="Disordered" evidence="2">
    <location>
        <begin position="112"/>
        <end position="147"/>
    </location>
</feature>
<dbReference type="PANTHER" id="PTHR31286">
    <property type="entry name" value="GLYCINE-RICH CELL WALL STRUCTURAL PROTEIN 1.8-LIKE"/>
    <property type="match status" value="1"/>
</dbReference>
<keyword evidence="5" id="KW-1185">Reference proteome</keyword>
<gene>
    <name evidence="4" type="ORF">Godav_006085</name>
</gene>
<proteinExistence type="predicted"/>
<sequence>MGNRENGGKGCETRSQHRQQVRGRYARMVGKPLISKVSINRNIQRIEYESLPVVCFFCGCYGHFKENCRRLEEASTDLARHCPWDLMCSCELCNELSFDEWVARMDNEAYKSHKKKSHKKSHKVEQQSSPPPPPPKKDPQDQQKCNPLSNFLKDYNQKMLPKISVLQEPEDSPTKESSSSESTLEDSESSDVNFDLQVMATGDIESGVKENMQYGNLNGVKVHFNPAFEGTDRVEVLMIDGVLNLKKGILIKRTIETLGVGISSLKDRKNEDRDNIGRSGQ</sequence>
<feature type="region of interest" description="Disordered" evidence="2">
    <location>
        <begin position="165"/>
        <end position="194"/>
    </location>
</feature>
<reference evidence="4 5" key="1">
    <citation type="journal article" date="2019" name="Genome Biol. Evol.">
        <title>Insights into the evolution of the New World diploid cottons (Gossypium, subgenus Houzingenia) based on genome sequencing.</title>
        <authorList>
            <person name="Grover C.E."/>
            <person name="Arick M.A. 2nd"/>
            <person name="Thrash A."/>
            <person name="Conover J.L."/>
            <person name="Sanders W.S."/>
            <person name="Peterson D.G."/>
            <person name="Frelichowski J.E."/>
            <person name="Scheffler J.A."/>
            <person name="Scheffler B.E."/>
            <person name="Wendel J.F."/>
        </authorList>
    </citation>
    <scope>NUCLEOTIDE SEQUENCE [LARGE SCALE GENOMIC DNA]</scope>
    <source>
        <strain evidence="4">27</strain>
        <tissue evidence="4">Leaf</tissue>
    </source>
</reference>
<evidence type="ECO:0000259" key="3">
    <source>
        <dbReference type="PROSITE" id="PS50158"/>
    </source>
</evidence>
<dbReference type="GO" id="GO:0008270">
    <property type="term" value="F:zinc ion binding"/>
    <property type="evidence" value="ECO:0007669"/>
    <property type="project" value="UniProtKB-KW"/>
</dbReference>
<evidence type="ECO:0000256" key="2">
    <source>
        <dbReference type="SAM" id="MobiDB-lite"/>
    </source>
</evidence>
<keyword evidence="1" id="KW-0863">Zinc-finger</keyword>
<feature type="compositionally biased region" description="Basic residues" evidence="2">
    <location>
        <begin position="112"/>
        <end position="122"/>
    </location>
</feature>
<keyword evidence="1" id="KW-0479">Metal-binding</keyword>
<dbReference type="PANTHER" id="PTHR31286:SF99">
    <property type="entry name" value="DUF4283 DOMAIN-CONTAINING PROTEIN"/>
    <property type="match status" value="1"/>
</dbReference>
<dbReference type="GO" id="GO:0003676">
    <property type="term" value="F:nucleic acid binding"/>
    <property type="evidence" value="ECO:0007669"/>
    <property type="project" value="InterPro"/>
</dbReference>
<accession>A0A7J8S2L8</accession>
<dbReference type="InterPro" id="IPR001878">
    <property type="entry name" value="Znf_CCHC"/>
</dbReference>
<evidence type="ECO:0000313" key="4">
    <source>
        <dbReference type="EMBL" id="MBA0620358.1"/>
    </source>
</evidence>
<dbReference type="InterPro" id="IPR040256">
    <property type="entry name" value="At4g02000-like"/>
</dbReference>
<protein>
    <recommendedName>
        <fullName evidence="3">CCHC-type domain-containing protein</fullName>
    </recommendedName>
</protein>
<name>A0A7J8S2L8_GOSDV</name>
<evidence type="ECO:0000256" key="1">
    <source>
        <dbReference type="PROSITE-ProRule" id="PRU00047"/>
    </source>
</evidence>
<dbReference type="EMBL" id="JABFAC010000008">
    <property type="protein sequence ID" value="MBA0620358.1"/>
    <property type="molecule type" value="Genomic_DNA"/>
</dbReference>
<dbReference type="Proteomes" id="UP000593561">
    <property type="component" value="Unassembled WGS sequence"/>
</dbReference>
<evidence type="ECO:0000313" key="5">
    <source>
        <dbReference type="Proteomes" id="UP000593561"/>
    </source>
</evidence>
<organism evidence="4 5">
    <name type="scientific">Gossypium davidsonii</name>
    <name type="common">Davidson's cotton</name>
    <name type="synonym">Gossypium klotzschianum subsp. davidsonii</name>
    <dbReference type="NCBI Taxonomy" id="34287"/>
    <lineage>
        <taxon>Eukaryota</taxon>
        <taxon>Viridiplantae</taxon>
        <taxon>Streptophyta</taxon>
        <taxon>Embryophyta</taxon>
        <taxon>Tracheophyta</taxon>
        <taxon>Spermatophyta</taxon>
        <taxon>Magnoliopsida</taxon>
        <taxon>eudicotyledons</taxon>
        <taxon>Gunneridae</taxon>
        <taxon>Pentapetalae</taxon>
        <taxon>rosids</taxon>
        <taxon>malvids</taxon>
        <taxon>Malvales</taxon>
        <taxon>Malvaceae</taxon>
        <taxon>Malvoideae</taxon>
        <taxon>Gossypium</taxon>
    </lineage>
</organism>